<dbReference type="Pfam" id="PF00528">
    <property type="entry name" value="BPD_transp_1"/>
    <property type="match status" value="1"/>
</dbReference>
<protein>
    <submittedName>
        <fullName evidence="9">NitT/TauT family transport system permease protein</fullName>
    </submittedName>
</protein>
<evidence type="ECO:0000256" key="5">
    <source>
        <dbReference type="ARBA" id="ARBA00022989"/>
    </source>
</evidence>
<gene>
    <name evidence="9" type="ORF">LX81_01872</name>
</gene>
<evidence type="ECO:0000256" key="6">
    <source>
        <dbReference type="ARBA" id="ARBA00023136"/>
    </source>
</evidence>
<evidence type="ECO:0000313" key="10">
    <source>
        <dbReference type="Proteomes" id="UP000248916"/>
    </source>
</evidence>
<dbReference type="PANTHER" id="PTHR30151:SF20">
    <property type="entry name" value="ABC TRANSPORTER PERMEASE PROTEIN HI_0355-RELATED"/>
    <property type="match status" value="1"/>
</dbReference>
<feature type="domain" description="ABC transmembrane type-1" evidence="8">
    <location>
        <begin position="127"/>
        <end position="320"/>
    </location>
</feature>
<feature type="transmembrane region" description="Helical" evidence="7">
    <location>
        <begin position="129"/>
        <end position="157"/>
    </location>
</feature>
<comment type="caution">
    <text evidence="9">The sequence shown here is derived from an EMBL/GenBank/DDBJ whole genome shotgun (WGS) entry which is preliminary data.</text>
</comment>
<keyword evidence="4 7" id="KW-0812">Transmembrane</keyword>
<feature type="transmembrane region" description="Helical" evidence="7">
    <location>
        <begin position="33"/>
        <end position="53"/>
    </location>
</feature>
<comment type="similarity">
    <text evidence="7">Belongs to the binding-protein-dependent transport system permease family.</text>
</comment>
<dbReference type="InterPro" id="IPR035906">
    <property type="entry name" value="MetI-like_sf"/>
</dbReference>
<name>A0A2W7NA36_9RHOB</name>
<proteinExistence type="inferred from homology"/>
<evidence type="ECO:0000256" key="7">
    <source>
        <dbReference type="RuleBase" id="RU363032"/>
    </source>
</evidence>
<evidence type="ECO:0000256" key="2">
    <source>
        <dbReference type="ARBA" id="ARBA00022448"/>
    </source>
</evidence>
<dbReference type="PROSITE" id="PS50928">
    <property type="entry name" value="ABC_TM1"/>
    <property type="match status" value="1"/>
</dbReference>
<evidence type="ECO:0000259" key="8">
    <source>
        <dbReference type="PROSITE" id="PS50928"/>
    </source>
</evidence>
<comment type="subcellular location">
    <subcellularLocation>
        <location evidence="1 7">Cell membrane</location>
        <topology evidence="1 7">Multi-pass membrane protein</topology>
    </subcellularLocation>
</comment>
<dbReference type="GO" id="GO:0005886">
    <property type="term" value="C:plasma membrane"/>
    <property type="evidence" value="ECO:0007669"/>
    <property type="project" value="UniProtKB-SubCell"/>
</dbReference>
<keyword evidence="10" id="KW-1185">Reference proteome</keyword>
<keyword evidence="2 7" id="KW-0813">Transport</keyword>
<dbReference type="InterPro" id="IPR000515">
    <property type="entry name" value="MetI-like"/>
</dbReference>
<dbReference type="CDD" id="cd06261">
    <property type="entry name" value="TM_PBP2"/>
    <property type="match status" value="1"/>
</dbReference>
<keyword evidence="6 7" id="KW-0472">Membrane</keyword>
<dbReference type="EMBL" id="QKZL01000006">
    <property type="protein sequence ID" value="PZX16503.1"/>
    <property type="molecule type" value="Genomic_DNA"/>
</dbReference>
<keyword evidence="5 7" id="KW-1133">Transmembrane helix</keyword>
<dbReference type="SUPFAM" id="SSF161098">
    <property type="entry name" value="MetI-like"/>
    <property type="match status" value="1"/>
</dbReference>
<evidence type="ECO:0000256" key="3">
    <source>
        <dbReference type="ARBA" id="ARBA00022475"/>
    </source>
</evidence>
<organism evidence="9 10">
    <name type="scientific">Palleronia aestuarii</name>
    <dbReference type="NCBI Taxonomy" id="568105"/>
    <lineage>
        <taxon>Bacteria</taxon>
        <taxon>Pseudomonadati</taxon>
        <taxon>Pseudomonadota</taxon>
        <taxon>Alphaproteobacteria</taxon>
        <taxon>Rhodobacterales</taxon>
        <taxon>Roseobacteraceae</taxon>
        <taxon>Palleronia</taxon>
    </lineage>
</organism>
<dbReference type="Gene3D" id="1.10.3720.10">
    <property type="entry name" value="MetI-like"/>
    <property type="match status" value="1"/>
</dbReference>
<dbReference type="GO" id="GO:0055085">
    <property type="term" value="P:transmembrane transport"/>
    <property type="evidence" value="ECO:0007669"/>
    <property type="project" value="InterPro"/>
</dbReference>
<dbReference type="PANTHER" id="PTHR30151">
    <property type="entry name" value="ALKANE SULFONATE ABC TRANSPORTER-RELATED, MEMBRANE SUBUNIT"/>
    <property type="match status" value="1"/>
</dbReference>
<evidence type="ECO:0000256" key="4">
    <source>
        <dbReference type="ARBA" id="ARBA00022692"/>
    </source>
</evidence>
<reference evidence="9 10" key="1">
    <citation type="submission" date="2018-06" db="EMBL/GenBank/DDBJ databases">
        <title>Genomic Encyclopedia of Archaeal and Bacterial Type Strains, Phase II (KMG-II): from individual species to whole genera.</title>
        <authorList>
            <person name="Goeker M."/>
        </authorList>
    </citation>
    <scope>NUCLEOTIDE SEQUENCE [LARGE SCALE GENOMIC DNA]</scope>
    <source>
        <strain evidence="9 10">DSM 22009</strain>
    </source>
</reference>
<evidence type="ECO:0000256" key="1">
    <source>
        <dbReference type="ARBA" id="ARBA00004651"/>
    </source>
</evidence>
<accession>A0A2W7NA36</accession>
<dbReference type="Proteomes" id="UP000248916">
    <property type="component" value="Unassembled WGS sequence"/>
</dbReference>
<sequence length="331" mass="33984">MSDAPLSAPSGGIGRSARVAAVARGMGHRAGPVVAVVAVLVAIWYAACLPMNVGNTLLQAERAGAVVTPEGPAARRQMGSVALMAANPSLLPGAWSLERPRLPAPHQVAVALWDGVAGQSVTSARSLVYHAWVTLSATLLGFAIGTGLGILLAVGIVHSRVMEMSVMPWAIVSQTVPIIAIAPMIIVVLYSVGVQGIVPKAVISAYLSFFPVVVGMVTGFRSPDAMQLDLLRTYAATRAQIFGKLRLPASLPYLFASLKIGVAASLVGAIVAELPTGAQAGLGARLLAGSYYGQNIQIWAALFAAALLAAGLVGLIGLVERGLLARMGMGQ</sequence>
<dbReference type="AlphaFoldDB" id="A0A2W7NA36"/>
<keyword evidence="3" id="KW-1003">Cell membrane</keyword>
<feature type="transmembrane region" description="Helical" evidence="7">
    <location>
        <begin position="296"/>
        <end position="319"/>
    </location>
</feature>
<feature type="transmembrane region" description="Helical" evidence="7">
    <location>
        <begin position="169"/>
        <end position="191"/>
    </location>
</feature>
<evidence type="ECO:0000313" key="9">
    <source>
        <dbReference type="EMBL" id="PZX16503.1"/>
    </source>
</evidence>
<feature type="transmembrane region" description="Helical" evidence="7">
    <location>
        <begin position="197"/>
        <end position="220"/>
    </location>
</feature>